<sequence>MASIFEAAQKGDVAEVRSLLDGGSQVSPNVRDENGTSVLVVAAREGHVEVVQELLSRGADRHEALAQGLGQDGSPVAALLNEQHHGHGASSNGEHAYGPIPTDIYGGYQLPDGSIAYGYPGYPPLYQGGMGQPAFYHDPVMFPHPQMQQYPYPSPNMNGGPRPRPSPHMQNGHGRKPSAVGKFPPPDVAKTIPCRFYPNCRNGASCIFAHIDQPNPADIHSPGPVLSPSHPSYVPAPAPAPPHASFYSGGPYAPNGAPFYPGMVSPFAGQHGQGPLPLHYQPHEASQPGQMTSEMPRASMPAVPDQSTSQAASPLPEAAQPNGSASAEHAVESGEASGSTSEPKMDGAESSAKVEGQVTSEAAPAASADGQDRRRRQSFNSFLHSHAVPFQPSQMAASIQNAAVSIPLGPAATMNGMNGVQHHLGMNGFAGAPHCYGGRGKLRGRGGAAGMGGRGPPRERTPCTFFAKNACKYGPDCLYPHLLPDGTDARHLPGAMGSAFMLSQQGEGANGSASAYKMNGVQARRPQPLPKGLEGDHSKGNGSDVRSENGSYPAGPLDAQTKKAAGLPPTPSAEVTGSSHASNTHSGTADGKSAAANSADKPNANGFVPSKPSATALADAAAAEPNGVAATGSEAPTTAAVAPPAATSTSTQGQQKQQQSAQQPQQNQQRAVQQNNNQSRKGNASKASAAQSNGANASMKKTPAQRVPSGADFPALGGPSNGASTASSTSTPDASKKTASSAPTVNGGDNSSAGAISSSSSSKINFSAILSAPAPAKKTPTAAAESSSATAPPSAGVSASDTTPSPAGGEEESTASANAPVNGTAEGVQSQKQVNGHVNGATNGHAKEGKPVKGRPVKSGAAGGAAGSNTGKGWGAKSQSASGSAGTPKELEVDEDDFQLVKGRNHAKRSQSSGPASSRGSANGAGQNFASVAKASVAA</sequence>
<reference evidence="5 6" key="1">
    <citation type="journal article" date="2018" name="Mol. Biol. Evol.">
        <title>Broad Genomic Sampling Reveals a Smut Pathogenic Ancestry of the Fungal Clade Ustilaginomycotina.</title>
        <authorList>
            <person name="Kijpornyongpan T."/>
            <person name="Mondo S.J."/>
            <person name="Barry K."/>
            <person name="Sandor L."/>
            <person name="Lee J."/>
            <person name="Lipzen A."/>
            <person name="Pangilinan J."/>
            <person name="LaButti K."/>
            <person name="Hainaut M."/>
            <person name="Henrissat B."/>
            <person name="Grigoriev I.V."/>
            <person name="Spatafora J.W."/>
            <person name="Aime M.C."/>
        </authorList>
    </citation>
    <scope>NUCLEOTIDE SEQUENCE [LARGE SCALE GENOMIC DNA]</scope>
    <source>
        <strain evidence="5 6">MCA 4718</strain>
    </source>
</reference>
<keyword evidence="6" id="KW-1185">Reference proteome</keyword>
<gene>
    <name evidence="5" type="ORF">BCV69DRAFT_37587</name>
</gene>
<feature type="compositionally biased region" description="Low complexity" evidence="3">
    <location>
        <begin position="723"/>
        <end position="762"/>
    </location>
</feature>
<feature type="compositionally biased region" description="Polar residues" evidence="3">
    <location>
        <begin position="814"/>
        <end position="842"/>
    </location>
</feature>
<dbReference type="PROSITE" id="PS50088">
    <property type="entry name" value="ANK_REPEAT"/>
    <property type="match status" value="1"/>
</dbReference>
<feature type="domain" description="C3H1-type" evidence="4">
    <location>
        <begin position="189"/>
        <end position="213"/>
    </location>
</feature>
<dbReference type="Proteomes" id="UP000245942">
    <property type="component" value="Unassembled WGS sequence"/>
</dbReference>
<evidence type="ECO:0000313" key="6">
    <source>
        <dbReference type="Proteomes" id="UP000245942"/>
    </source>
</evidence>
<dbReference type="PROSITE" id="PS50297">
    <property type="entry name" value="ANK_REP_REGION"/>
    <property type="match status" value="1"/>
</dbReference>
<feature type="region of interest" description="Disordered" evidence="3">
    <location>
        <begin position="154"/>
        <end position="184"/>
    </location>
</feature>
<keyword evidence="2" id="KW-0862">Zinc</keyword>
<feature type="repeat" description="ANK" evidence="1">
    <location>
        <begin position="34"/>
        <end position="60"/>
    </location>
</feature>
<feature type="region of interest" description="Disordered" evidence="3">
    <location>
        <begin position="524"/>
        <end position="762"/>
    </location>
</feature>
<dbReference type="InterPro" id="IPR002110">
    <property type="entry name" value="Ankyrin_rpt"/>
</dbReference>
<feature type="compositionally biased region" description="Low complexity" evidence="3">
    <location>
        <begin position="635"/>
        <end position="698"/>
    </location>
</feature>
<evidence type="ECO:0000259" key="4">
    <source>
        <dbReference type="PROSITE" id="PS50103"/>
    </source>
</evidence>
<feature type="domain" description="C3H1-type" evidence="4">
    <location>
        <begin position="457"/>
        <end position="484"/>
    </location>
</feature>
<dbReference type="RefSeq" id="XP_025346541.1">
    <property type="nucleotide sequence ID" value="XM_025495229.1"/>
</dbReference>
<feature type="compositionally biased region" description="Low complexity" evidence="3">
    <location>
        <begin position="774"/>
        <end position="800"/>
    </location>
</feature>
<feature type="zinc finger region" description="C3H1-type" evidence="2">
    <location>
        <begin position="189"/>
        <end position="213"/>
    </location>
</feature>
<accession>A0A316U4I0</accession>
<dbReference type="SUPFAM" id="SSF48403">
    <property type="entry name" value="Ankyrin repeat"/>
    <property type="match status" value="1"/>
</dbReference>
<feature type="compositionally biased region" description="Polar residues" evidence="3">
    <location>
        <begin position="573"/>
        <end position="587"/>
    </location>
</feature>
<dbReference type="EMBL" id="KZ819331">
    <property type="protein sequence ID" value="PWN19381.1"/>
    <property type="molecule type" value="Genomic_DNA"/>
</dbReference>
<feature type="compositionally biased region" description="Low complexity" evidence="3">
    <location>
        <begin position="875"/>
        <end position="886"/>
    </location>
</feature>
<feature type="compositionally biased region" description="Gly residues" evidence="3">
    <location>
        <begin position="861"/>
        <end position="874"/>
    </location>
</feature>
<dbReference type="GeneID" id="37016963"/>
<feature type="region of interest" description="Disordered" evidence="3">
    <location>
        <begin position="270"/>
        <end position="375"/>
    </location>
</feature>
<dbReference type="SMART" id="SM00356">
    <property type="entry name" value="ZnF_C3H1"/>
    <property type="match status" value="2"/>
</dbReference>
<feature type="zinc finger region" description="C3H1-type" evidence="2">
    <location>
        <begin position="457"/>
        <end position="484"/>
    </location>
</feature>
<dbReference type="STRING" id="1684307.A0A316U4I0"/>
<dbReference type="InterPro" id="IPR000571">
    <property type="entry name" value="Znf_CCCH"/>
</dbReference>
<evidence type="ECO:0000313" key="5">
    <source>
        <dbReference type="EMBL" id="PWN19381.1"/>
    </source>
</evidence>
<feature type="region of interest" description="Disordered" evidence="3">
    <location>
        <begin position="774"/>
        <end position="939"/>
    </location>
</feature>
<evidence type="ECO:0000256" key="2">
    <source>
        <dbReference type="PROSITE-ProRule" id="PRU00723"/>
    </source>
</evidence>
<name>A0A316U4I0_9BASI</name>
<evidence type="ECO:0000256" key="1">
    <source>
        <dbReference type="PROSITE-ProRule" id="PRU00023"/>
    </source>
</evidence>
<feature type="compositionally biased region" description="Low complexity" evidence="3">
    <location>
        <begin position="910"/>
        <end position="928"/>
    </location>
</feature>
<dbReference type="AlphaFoldDB" id="A0A316U4I0"/>
<dbReference type="GO" id="GO:0010468">
    <property type="term" value="P:regulation of gene expression"/>
    <property type="evidence" value="ECO:0007669"/>
    <property type="project" value="UniProtKB-ARBA"/>
</dbReference>
<dbReference type="Gene3D" id="1.25.40.20">
    <property type="entry name" value="Ankyrin repeat-containing domain"/>
    <property type="match status" value="1"/>
</dbReference>
<organism evidence="5 6">
    <name type="scientific">Pseudomicrostroma glucosiphilum</name>
    <dbReference type="NCBI Taxonomy" id="1684307"/>
    <lineage>
        <taxon>Eukaryota</taxon>
        <taxon>Fungi</taxon>
        <taxon>Dikarya</taxon>
        <taxon>Basidiomycota</taxon>
        <taxon>Ustilaginomycotina</taxon>
        <taxon>Exobasidiomycetes</taxon>
        <taxon>Microstromatales</taxon>
        <taxon>Microstromatales incertae sedis</taxon>
        <taxon>Pseudomicrostroma</taxon>
    </lineage>
</organism>
<dbReference type="OrthoDB" id="20872at2759"/>
<evidence type="ECO:0000256" key="3">
    <source>
        <dbReference type="SAM" id="MobiDB-lite"/>
    </source>
</evidence>
<protein>
    <recommendedName>
        <fullName evidence="4">C3H1-type domain-containing protein</fullName>
    </recommendedName>
</protein>
<dbReference type="GO" id="GO:0008270">
    <property type="term" value="F:zinc ion binding"/>
    <property type="evidence" value="ECO:0007669"/>
    <property type="project" value="UniProtKB-KW"/>
</dbReference>
<keyword evidence="1" id="KW-0040">ANK repeat</keyword>
<feature type="compositionally biased region" description="Low complexity" evidence="3">
    <location>
        <begin position="614"/>
        <end position="623"/>
    </location>
</feature>
<proteinExistence type="predicted"/>
<keyword evidence="2" id="KW-0863">Zinc-finger</keyword>
<dbReference type="InterPro" id="IPR036770">
    <property type="entry name" value="Ankyrin_rpt-contain_sf"/>
</dbReference>
<dbReference type="SMART" id="SM00248">
    <property type="entry name" value="ANK"/>
    <property type="match status" value="1"/>
</dbReference>
<dbReference type="Pfam" id="PF14608">
    <property type="entry name" value="zf-CCCH_2"/>
    <property type="match status" value="2"/>
</dbReference>
<dbReference type="PROSITE" id="PS50103">
    <property type="entry name" value="ZF_C3H1"/>
    <property type="match status" value="2"/>
</dbReference>
<keyword evidence="2" id="KW-0479">Metal-binding</keyword>
<dbReference type="Pfam" id="PF12796">
    <property type="entry name" value="Ank_2"/>
    <property type="match status" value="1"/>
</dbReference>